<sequence>MVTSSCSARKLISCGDKFCWYALGRDIQTADCEPVVIDQGVDESETPGLHVLDLPQLAYKPPFTVLLIVLQLLKNDEVCNFGQQTGLKPLDTVKSECPDEFSQTVPWLQTYSSLFYQNISQLDQLSTADIVSYLTNIVSSPLKWLDPEHREKVWALASGIISEKSGRTAAPGFTRNITVPGLPPINLYEPALTSDNLGLKTWGSSLMLSRRLASLPKLKEPILELGAGTGLVGISCGLLGYSDVILTDLPEIVPNLDKNVQLNNLKLQCSVLDWTNPQGFADNSFPTIILSDPIYSADHPTLVRNMVQKFLALNNAQLLIQIPLRQRYEEERANLWSLIDGLGLKEHTCIQEEGYDDFGEQSFLFKIYQR</sequence>
<dbReference type="OrthoDB" id="433955at2759"/>
<gene>
    <name evidence="1" type="ORF">OGAPHI_006160</name>
</gene>
<dbReference type="PANTHER" id="PTHR14614">
    <property type="entry name" value="HEPATOCELLULAR CARCINOMA-ASSOCIATED ANTIGEN"/>
    <property type="match status" value="1"/>
</dbReference>
<reference evidence="1" key="1">
    <citation type="journal article" date="2021" name="Open Biol.">
        <title>Shared evolutionary footprints suggest mitochondrial oxidative damage underlies multiple complex I losses in fungi.</title>
        <authorList>
            <person name="Schikora-Tamarit M.A."/>
            <person name="Marcet-Houben M."/>
            <person name="Nosek J."/>
            <person name="Gabaldon T."/>
        </authorList>
    </citation>
    <scope>NUCLEOTIDE SEQUENCE</scope>
    <source>
        <strain evidence="1">CBS6075</strain>
    </source>
</reference>
<dbReference type="CDD" id="cd02440">
    <property type="entry name" value="AdoMet_MTases"/>
    <property type="match status" value="1"/>
</dbReference>
<dbReference type="GeneID" id="70238124"/>
<dbReference type="GO" id="GO:0005829">
    <property type="term" value="C:cytosol"/>
    <property type="evidence" value="ECO:0007669"/>
    <property type="project" value="TreeGrafter"/>
</dbReference>
<protein>
    <recommendedName>
        <fullName evidence="3">Protein-lysine N-methyltransferase EFM2</fullName>
    </recommendedName>
</protein>
<keyword evidence="2" id="KW-1185">Reference proteome</keyword>
<evidence type="ECO:0008006" key="3">
    <source>
        <dbReference type="Google" id="ProtNLM"/>
    </source>
</evidence>
<comment type="caution">
    <text evidence="1">The sequence shown here is derived from an EMBL/GenBank/DDBJ whole genome shotgun (WGS) entry which is preliminary data.</text>
</comment>
<evidence type="ECO:0000313" key="2">
    <source>
        <dbReference type="Proteomes" id="UP000769157"/>
    </source>
</evidence>
<dbReference type="Pfam" id="PF10294">
    <property type="entry name" value="Methyltransf_16"/>
    <property type="match status" value="1"/>
</dbReference>
<dbReference type="InterPro" id="IPR019410">
    <property type="entry name" value="Methyltransf_16"/>
</dbReference>
<dbReference type="EMBL" id="JAEUBE010000414">
    <property type="protein sequence ID" value="KAH3661981.1"/>
    <property type="molecule type" value="Genomic_DNA"/>
</dbReference>
<dbReference type="InterPro" id="IPR029063">
    <property type="entry name" value="SAM-dependent_MTases_sf"/>
</dbReference>
<evidence type="ECO:0000313" key="1">
    <source>
        <dbReference type="EMBL" id="KAH3661981.1"/>
    </source>
</evidence>
<dbReference type="GO" id="GO:0008757">
    <property type="term" value="F:S-adenosylmethionine-dependent methyltransferase activity"/>
    <property type="evidence" value="ECO:0007669"/>
    <property type="project" value="UniProtKB-ARBA"/>
</dbReference>
<reference evidence="1" key="2">
    <citation type="submission" date="2021-01" db="EMBL/GenBank/DDBJ databases">
        <authorList>
            <person name="Schikora-Tamarit M.A."/>
        </authorList>
    </citation>
    <scope>NUCLEOTIDE SEQUENCE</scope>
    <source>
        <strain evidence="1">CBS6075</strain>
    </source>
</reference>
<organism evidence="1 2">
    <name type="scientific">Ogataea philodendri</name>
    <dbReference type="NCBI Taxonomy" id="1378263"/>
    <lineage>
        <taxon>Eukaryota</taxon>
        <taxon>Fungi</taxon>
        <taxon>Dikarya</taxon>
        <taxon>Ascomycota</taxon>
        <taxon>Saccharomycotina</taxon>
        <taxon>Pichiomycetes</taxon>
        <taxon>Pichiales</taxon>
        <taxon>Pichiaceae</taxon>
        <taxon>Ogataea</taxon>
    </lineage>
</organism>
<dbReference type="Gene3D" id="3.40.50.150">
    <property type="entry name" value="Vaccinia Virus protein VP39"/>
    <property type="match status" value="1"/>
</dbReference>
<proteinExistence type="predicted"/>
<name>A0A9P8T0Y9_9ASCO</name>
<dbReference type="Proteomes" id="UP000769157">
    <property type="component" value="Unassembled WGS sequence"/>
</dbReference>
<accession>A0A9P8T0Y9</accession>
<dbReference type="SUPFAM" id="SSF53335">
    <property type="entry name" value="S-adenosyl-L-methionine-dependent methyltransferases"/>
    <property type="match status" value="1"/>
</dbReference>
<dbReference type="RefSeq" id="XP_046059085.1">
    <property type="nucleotide sequence ID" value="XM_046207420.1"/>
</dbReference>
<dbReference type="PANTHER" id="PTHR14614:SF156">
    <property type="entry name" value="PROTEIN-LYSINE N-METHYLTRANSFERASE EFM2"/>
    <property type="match status" value="1"/>
</dbReference>
<dbReference type="AlphaFoldDB" id="A0A9P8T0Y9"/>